<dbReference type="InterPro" id="IPR009836">
    <property type="entry name" value="GRDP-like"/>
</dbReference>
<evidence type="ECO:0000256" key="2">
    <source>
        <dbReference type="ARBA" id="ARBA00022448"/>
    </source>
</evidence>
<dbReference type="InterPro" id="IPR036259">
    <property type="entry name" value="MFS_trans_sf"/>
</dbReference>
<feature type="transmembrane region" description="Helical" evidence="7">
    <location>
        <begin position="334"/>
        <end position="352"/>
    </location>
</feature>
<dbReference type="PANTHER" id="PTHR23504">
    <property type="entry name" value="MAJOR FACILITATOR SUPERFAMILY DOMAIN-CONTAINING PROTEIN 10"/>
    <property type="match status" value="1"/>
</dbReference>
<accession>A0ABN8MK64</accession>
<feature type="transmembrane region" description="Helical" evidence="7">
    <location>
        <begin position="43"/>
        <end position="64"/>
    </location>
</feature>
<evidence type="ECO:0000256" key="1">
    <source>
        <dbReference type="ARBA" id="ARBA00004141"/>
    </source>
</evidence>
<comment type="caution">
    <text evidence="9">The sequence shown here is derived from an EMBL/GenBank/DDBJ whole genome shotgun (WGS) entry which is preliminary data.</text>
</comment>
<feature type="transmembrane region" description="Helical" evidence="7">
    <location>
        <begin position="158"/>
        <end position="182"/>
    </location>
</feature>
<comment type="subcellular location">
    <subcellularLocation>
        <location evidence="1">Membrane</location>
        <topology evidence="1">Multi-pass membrane protein</topology>
    </subcellularLocation>
</comment>
<feature type="transmembrane region" description="Helical" evidence="7">
    <location>
        <begin position="135"/>
        <end position="152"/>
    </location>
</feature>
<feature type="region of interest" description="Disordered" evidence="6">
    <location>
        <begin position="1"/>
        <end position="34"/>
    </location>
</feature>
<keyword evidence="2" id="KW-0813">Transport</keyword>
<evidence type="ECO:0000259" key="8">
    <source>
        <dbReference type="PROSITE" id="PS50850"/>
    </source>
</evidence>
<protein>
    <recommendedName>
        <fullName evidence="8">Major facilitator superfamily (MFS) profile domain-containing protein</fullName>
    </recommendedName>
</protein>
<organism evidence="9 10">
    <name type="scientific">Porites evermanni</name>
    <dbReference type="NCBI Taxonomy" id="104178"/>
    <lineage>
        <taxon>Eukaryota</taxon>
        <taxon>Metazoa</taxon>
        <taxon>Cnidaria</taxon>
        <taxon>Anthozoa</taxon>
        <taxon>Hexacorallia</taxon>
        <taxon>Scleractinia</taxon>
        <taxon>Fungiina</taxon>
        <taxon>Poritidae</taxon>
        <taxon>Porites</taxon>
    </lineage>
</organism>
<dbReference type="PROSITE" id="PS50850">
    <property type="entry name" value="MFS"/>
    <property type="match status" value="1"/>
</dbReference>
<feature type="transmembrane region" description="Helical" evidence="7">
    <location>
        <begin position="228"/>
        <end position="250"/>
    </location>
</feature>
<feature type="transmembrane region" description="Helical" evidence="7">
    <location>
        <begin position="104"/>
        <end position="128"/>
    </location>
</feature>
<gene>
    <name evidence="9" type="ORF">PEVE_00037264</name>
</gene>
<dbReference type="SUPFAM" id="SSF103473">
    <property type="entry name" value="MFS general substrate transporter"/>
    <property type="match status" value="1"/>
</dbReference>
<feature type="non-terminal residue" evidence="9">
    <location>
        <position position="1096"/>
    </location>
</feature>
<evidence type="ECO:0000313" key="9">
    <source>
        <dbReference type="EMBL" id="CAH3030038.1"/>
    </source>
</evidence>
<keyword evidence="3 7" id="KW-0812">Transmembrane</keyword>
<keyword evidence="4 7" id="KW-1133">Transmembrane helix</keyword>
<reference evidence="9 10" key="1">
    <citation type="submission" date="2022-05" db="EMBL/GenBank/DDBJ databases">
        <authorList>
            <consortium name="Genoscope - CEA"/>
            <person name="William W."/>
        </authorList>
    </citation>
    <scope>NUCLEOTIDE SEQUENCE [LARGE SCALE GENOMIC DNA]</scope>
</reference>
<feature type="compositionally biased region" description="Basic and acidic residues" evidence="6">
    <location>
        <begin position="1"/>
        <end position="29"/>
    </location>
</feature>
<dbReference type="Pfam" id="PF07690">
    <property type="entry name" value="MFS_1"/>
    <property type="match status" value="1"/>
</dbReference>
<dbReference type="CDD" id="cd17389">
    <property type="entry name" value="MFS_MFSD10"/>
    <property type="match status" value="1"/>
</dbReference>
<dbReference type="Pfam" id="PF07173">
    <property type="entry name" value="GRDP-like"/>
    <property type="match status" value="1"/>
</dbReference>
<proteinExistence type="predicted"/>
<evidence type="ECO:0000256" key="5">
    <source>
        <dbReference type="ARBA" id="ARBA00023136"/>
    </source>
</evidence>
<dbReference type="PANTHER" id="PTHR23504:SF31">
    <property type="entry name" value="MAJOR FACILITATOR SUPERFAMILY DOMAIN-CONTAINING PROTEIN 10"/>
    <property type="match status" value="1"/>
</dbReference>
<feature type="transmembrane region" description="Helical" evidence="7">
    <location>
        <begin position="194"/>
        <end position="216"/>
    </location>
</feature>
<evidence type="ECO:0000256" key="3">
    <source>
        <dbReference type="ARBA" id="ARBA00022692"/>
    </source>
</evidence>
<dbReference type="Proteomes" id="UP001159427">
    <property type="component" value="Unassembled WGS sequence"/>
</dbReference>
<dbReference type="Gene3D" id="1.20.1250.20">
    <property type="entry name" value="MFS general substrate transporter like domains"/>
    <property type="match status" value="1"/>
</dbReference>
<feature type="domain" description="Major facilitator superfamily (MFS) profile" evidence="8">
    <location>
        <begin position="42"/>
        <end position="478"/>
    </location>
</feature>
<sequence>MADLEVTKRGSKTTNKDFQAHAKEDEPSKDTLNSRGFPSDRTVWIVFFSLLVDLLAFTVILPLFPSLLEFYASTEDSLYYSIIHQVNTFRDFLGMPDNGRFNTVLFGGFLGSLFSLLQFLCCPLFGAVSDVYGRRLPMIFCMSGVLVSYIVWACSWNFTIFVIARIIGGLFKGNVTISTAIVTDATSVKNRGKGMALVGIAYSFGFIIGPVIGAVFARRSTLNSGNPYLLPALFAITLTAADILFVYFYLKETLPKEKRAQSLVSQFKTASQLLNPVSLLKFDAVEIRSSKEDLNTVRGLGLVYFLFLFFFSGLEFTLTFLTHRNFKYSSMQQGMMFFFIGITMALVQGGYVRRQPPGSEKKTALKGMAAIMPAMIIVGLAKTIPTLYTGLALFSFGSATVVPCLTTMISHHGNDDQKGKVMGIFRSLGALARAVGPVVSCSVYWSVGSTERSKTLSCPAAYPRIPGHIRDPLTNAARFTFWPMATIEDSIELSSEINFVEAAQSELQFLKLVDRHQSLLQGPAFKNALRRYELFWLPLFSNSDIDGKELQAPLDIEWIWQAHILDLKVYEIDCRSIVSKEVDHRIINNQQRNKALEKARVIWDAVYPNETFEADLHNPPSSFPKYKSKMKCNFQEACTRLRNLYHNVSLPHYQDPWFLISSLKRYKQHLVLTRDNPNSNLLTCCDFDLLWKTHLLHPSIYKVDVNAILGRVLEHPETKINALDISKYLTLEKETKAIWGKNNLVFKRPGTMFRGEAPFPLPKEPADAYRQFAVFEFEMELVKFETENFENDKTFSFSLQLNNKEVIWKKRLKGGSHSLGSDGEPLSKFLINTDEKNSITLSFYQRKLLSKTPKLSHSIDLTDCFETALSAQTIMHVFRIPIPIFGPANRKVYVTIRTCESPKPISYRFTLSPEPEFAKFKHPADVLSAPKTILKREILTLQRVPCELSVYHLYSYCGKPAFTCRVLNAEPADVLVLEVVNSEGNTVASAQLVNNTLFPSHLEPLEDSSRCVTTNMSGSETALLIRGQSDWGICVGIKTTHRMSLDDEENIAKIKFFRLGDKQAWCDVKKTENSLLIQINPNEDKDIAMNPNEGQI</sequence>
<dbReference type="EMBL" id="CALNXI010000607">
    <property type="protein sequence ID" value="CAH3030038.1"/>
    <property type="molecule type" value="Genomic_DNA"/>
</dbReference>
<keyword evidence="5 7" id="KW-0472">Membrane</keyword>
<dbReference type="InterPro" id="IPR020846">
    <property type="entry name" value="MFS_dom"/>
</dbReference>
<dbReference type="InterPro" id="IPR011701">
    <property type="entry name" value="MFS"/>
</dbReference>
<evidence type="ECO:0000256" key="6">
    <source>
        <dbReference type="SAM" id="MobiDB-lite"/>
    </source>
</evidence>
<feature type="transmembrane region" description="Helical" evidence="7">
    <location>
        <begin position="301"/>
        <end position="322"/>
    </location>
</feature>
<name>A0ABN8MK64_9CNID</name>
<evidence type="ECO:0000256" key="7">
    <source>
        <dbReference type="SAM" id="Phobius"/>
    </source>
</evidence>
<evidence type="ECO:0000313" key="10">
    <source>
        <dbReference type="Proteomes" id="UP001159427"/>
    </source>
</evidence>
<evidence type="ECO:0000256" key="4">
    <source>
        <dbReference type="ARBA" id="ARBA00022989"/>
    </source>
</evidence>
<keyword evidence="10" id="KW-1185">Reference proteome</keyword>